<evidence type="ECO:0000313" key="2">
    <source>
        <dbReference type="EMBL" id="MFC4720527.1"/>
    </source>
</evidence>
<keyword evidence="1" id="KW-1133">Transmembrane helix</keyword>
<sequence>MSEKHRFLPFKTGIVLGAGIGIAAGVCGTLYIKKHQNKKPDQILEQVKKAFLAEGPIEGSWIEHEAVFIDQVVQEAKAYSGGIVRYEDDELVVYGFLAEASTGTLLSIEQMEGSNL</sequence>
<evidence type="ECO:0000313" key="3">
    <source>
        <dbReference type="Proteomes" id="UP001595969"/>
    </source>
</evidence>
<accession>A0ABV9MWY8</accession>
<comment type="caution">
    <text evidence="2">The sequence shown here is derived from an EMBL/GenBank/DDBJ whole genome shotgun (WGS) entry which is preliminary data.</text>
</comment>
<evidence type="ECO:0000256" key="1">
    <source>
        <dbReference type="SAM" id="Phobius"/>
    </source>
</evidence>
<keyword evidence="1" id="KW-0812">Transmembrane</keyword>
<evidence type="ECO:0008006" key="4">
    <source>
        <dbReference type="Google" id="ProtNLM"/>
    </source>
</evidence>
<protein>
    <recommendedName>
        <fullName evidence="4">PepSY domain-containing protein</fullName>
    </recommendedName>
</protein>
<gene>
    <name evidence="2" type="ORF">ACFO5I_12415</name>
</gene>
<dbReference type="EMBL" id="JBHSGS010000064">
    <property type="protein sequence ID" value="MFC4720527.1"/>
    <property type="molecule type" value="Genomic_DNA"/>
</dbReference>
<organism evidence="2 3">
    <name type="scientific">Enterococcus lemanii</name>
    <dbReference type="NCBI Taxonomy" id="1159752"/>
    <lineage>
        <taxon>Bacteria</taxon>
        <taxon>Bacillati</taxon>
        <taxon>Bacillota</taxon>
        <taxon>Bacilli</taxon>
        <taxon>Lactobacillales</taxon>
        <taxon>Enterococcaceae</taxon>
        <taxon>Enterococcus</taxon>
    </lineage>
</organism>
<name>A0ABV9MWY8_9ENTE</name>
<proteinExistence type="predicted"/>
<reference evidence="3" key="1">
    <citation type="journal article" date="2019" name="Int. J. Syst. Evol. Microbiol.">
        <title>The Global Catalogue of Microorganisms (GCM) 10K type strain sequencing project: providing services to taxonomists for standard genome sequencing and annotation.</title>
        <authorList>
            <consortium name="The Broad Institute Genomics Platform"/>
            <consortium name="The Broad Institute Genome Sequencing Center for Infectious Disease"/>
            <person name="Wu L."/>
            <person name="Ma J."/>
        </authorList>
    </citation>
    <scope>NUCLEOTIDE SEQUENCE [LARGE SCALE GENOMIC DNA]</scope>
    <source>
        <strain evidence="3">CGMCC 1.19032</strain>
    </source>
</reference>
<feature type="transmembrane region" description="Helical" evidence="1">
    <location>
        <begin position="12"/>
        <end position="32"/>
    </location>
</feature>
<dbReference type="Proteomes" id="UP001595969">
    <property type="component" value="Unassembled WGS sequence"/>
</dbReference>
<keyword evidence="1" id="KW-0472">Membrane</keyword>
<dbReference type="RefSeq" id="WP_204654703.1">
    <property type="nucleotide sequence ID" value="NZ_JAFBFD010000035.1"/>
</dbReference>
<keyword evidence="3" id="KW-1185">Reference proteome</keyword>